<gene>
    <name evidence="1" type="ORF">B6U56_02680</name>
</gene>
<reference evidence="1 2" key="1">
    <citation type="submission" date="2017-03" db="EMBL/GenBank/DDBJ databases">
        <title>Phylogenomics and comparative genomics of Lactobacillus salivarius, a mammalian gut commensal.</title>
        <authorList>
            <person name="Harris H.M."/>
        </authorList>
    </citation>
    <scope>NUCLEOTIDE SEQUENCE [LARGE SCALE GENOMIC DNA]</scope>
    <source>
        <strain evidence="1 2">JCM 1047</strain>
    </source>
</reference>
<evidence type="ECO:0000313" key="2">
    <source>
        <dbReference type="Proteomes" id="UP000192575"/>
    </source>
</evidence>
<dbReference type="EMBL" id="NBEF01000014">
    <property type="protein sequence ID" value="OQQ91333.1"/>
    <property type="molecule type" value="Genomic_DNA"/>
</dbReference>
<sequence length="118" mass="13390">MGINIKLDDTYYITDNSHNTAILVKKLGINKNGKHVEKKRYFPDFGRAIVAWARETGKSGENVTSFQKAAEIFDKKIEEAKTAINESCSISYEKGKKDGKEEIIQKFEEKHHVRGASK</sequence>
<dbReference type="RefSeq" id="WP_081533863.1">
    <property type="nucleotide sequence ID" value="NZ_NBEF01000014.1"/>
</dbReference>
<dbReference type="AlphaFoldDB" id="A0A1V9RED5"/>
<protein>
    <submittedName>
        <fullName evidence="1">Uncharacterized protein</fullName>
    </submittedName>
</protein>
<name>A0A1V9RED5_9LACO</name>
<proteinExistence type="predicted"/>
<dbReference type="Proteomes" id="UP000192575">
    <property type="component" value="Unassembled WGS sequence"/>
</dbReference>
<evidence type="ECO:0000313" key="1">
    <source>
        <dbReference type="EMBL" id="OQQ91333.1"/>
    </source>
</evidence>
<comment type="caution">
    <text evidence="1">The sequence shown here is derived from an EMBL/GenBank/DDBJ whole genome shotgun (WGS) entry which is preliminary data.</text>
</comment>
<accession>A0A1V9RED5</accession>
<organism evidence="1 2">
    <name type="scientific">Ligilactobacillus salivarius</name>
    <dbReference type="NCBI Taxonomy" id="1624"/>
    <lineage>
        <taxon>Bacteria</taxon>
        <taxon>Bacillati</taxon>
        <taxon>Bacillota</taxon>
        <taxon>Bacilli</taxon>
        <taxon>Lactobacillales</taxon>
        <taxon>Lactobacillaceae</taxon>
        <taxon>Ligilactobacillus</taxon>
    </lineage>
</organism>